<proteinExistence type="predicted"/>
<dbReference type="InterPro" id="IPR014016">
    <property type="entry name" value="UvrD-like_ATP-bd"/>
</dbReference>
<dbReference type="Gene3D" id="3.40.50.300">
    <property type="entry name" value="P-loop containing nucleotide triphosphate hydrolases"/>
    <property type="match status" value="2"/>
</dbReference>
<dbReference type="PROSITE" id="PS51198">
    <property type="entry name" value="UVRD_HELICASE_ATP_BIND"/>
    <property type="match status" value="1"/>
</dbReference>
<sequence>MTERQSFHELYTKRLSQLRAVERGLCFGRLDYDDETRFYIGRLGMFDDDYEPLLIDWRAPVAQAFYGATPARRLDIRRRRHLRTRGRTVIGIDDDVLDLDGLDEKERRGLSGEAALLASLTSGRTGRMSEIVATIQAEQDRVIRSDLAGILVVDGGPGTGKTVVALHRAAYLLYTYRQRLARSGVLIIGPNATFTRYIDQVLPSLGETDVVLATIGELYPGVVATSTDSPLAARVKGDPRMADMVAAAVVQRQRVPDDVLEIVVDTDVYRLDRATCLRARERARTRARRAGELANRARRHFVRDVLSALTRQAVDRLGRDLLEEADVEDIRRELASAPQVRAAIDGLWPELTPTSFLADLYSSPDLLAAAAPDLGEAERAALLRPGPPSAQRWTPSDVPLLDEAAELLGETDLAVFAASAAATRDAAELAEETAYARAGVELQQVYEQLDIVGNEIDPVAAGVAARYRDSGAAGPLSDGMLDDRGWVYGHVIVDEAQELSAMAWRMLMRRCPARSMTVVGDIAQASAPGAARDWAEVLDLHAKGRWRRERLTVNYRTPVEIMAVAADVLAAIDPALEPPSSVRDGDRPWCRQVEAEEMPEALQQVVESELADLDATPQPADDAASGQEGEASGATGEPRGPAGRLALIVPDDRLVELVEVVRSAHPEAAVGGSPAVLDARVAVLTVTQAKGLEFDAVVVIDPAAILAGSARGAGDLYVALTRATRRLGVLAAGPLPEVLARLRVDAKV</sequence>
<dbReference type="PANTHER" id="PTHR11070:SF45">
    <property type="entry name" value="DNA 3'-5' HELICASE"/>
    <property type="match status" value="1"/>
</dbReference>
<keyword evidence="4 5" id="KW-0067">ATP-binding</keyword>
<evidence type="ECO:0000256" key="2">
    <source>
        <dbReference type="ARBA" id="ARBA00022801"/>
    </source>
</evidence>
<evidence type="ECO:0000313" key="8">
    <source>
        <dbReference type="EMBL" id="MBE1608748.1"/>
    </source>
</evidence>
<feature type="binding site" evidence="5">
    <location>
        <begin position="155"/>
        <end position="162"/>
    </location>
    <ligand>
        <name>ATP</name>
        <dbReference type="ChEBI" id="CHEBI:30616"/>
    </ligand>
</feature>
<dbReference type="GO" id="GO:0016787">
    <property type="term" value="F:hydrolase activity"/>
    <property type="evidence" value="ECO:0007669"/>
    <property type="project" value="UniProtKB-UniRule"/>
</dbReference>
<reference evidence="8" key="1">
    <citation type="submission" date="2020-10" db="EMBL/GenBank/DDBJ databases">
        <title>Sequencing the genomes of 1000 actinobacteria strains.</title>
        <authorList>
            <person name="Klenk H.-P."/>
        </authorList>
    </citation>
    <scope>NUCLEOTIDE SEQUENCE</scope>
    <source>
        <strain evidence="8">DSM 45354</strain>
    </source>
</reference>
<dbReference type="InterPro" id="IPR027417">
    <property type="entry name" value="P-loop_NTPase"/>
</dbReference>
<evidence type="ECO:0000256" key="5">
    <source>
        <dbReference type="PROSITE-ProRule" id="PRU00560"/>
    </source>
</evidence>
<dbReference type="PANTHER" id="PTHR11070">
    <property type="entry name" value="UVRD / RECB / PCRA DNA HELICASE FAMILY MEMBER"/>
    <property type="match status" value="1"/>
</dbReference>
<dbReference type="GO" id="GO:0005524">
    <property type="term" value="F:ATP binding"/>
    <property type="evidence" value="ECO:0007669"/>
    <property type="project" value="UniProtKB-UniRule"/>
</dbReference>
<dbReference type="RefSeq" id="WP_202896569.1">
    <property type="nucleotide sequence ID" value="NZ_BAABJL010000172.1"/>
</dbReference>
<dbReference type="Proteomes" id="UP000638648">
    <property type="component" value="Unassembled WGS sequence"/>
</dbReference>
<dbReference type="GO" id="GO:0003677">
    <property type="term" value="F:DNA binding"/>
    <property type="evidence" value="ECO:0007669"/>
    <property type="project" value="InterPro"/>
</dbReference>
<evidence type="ECO:0000256" key="3">
    <source>
        <dbReference type="ARBA" id="ARBA00022806"/>
    </source>
</evidence>
<keyword evidence="9" id="KW-1185">Reference proteome</keyword>
<gene>
    <name evidence="8" type="ORF">HEB94_005596</name>
</gene>
<dbReference type="GO" id="GO:0005829">
    <property type="term" value="C:cytosol"/>
    <property type="evidence" value="ECO:0007669"/>
    <property type="project" value="TreeGrafter"/>
</dbReference>
<feature type="compositionally biased region" description="Low complexity" evidence="6">
    <location>
        <begin position="623"/>
        <end position="637"/>
    </location>
</feature>
<evidence type="ECO:0000259" key="7">
    <source>
        <dbReference type="PROSITE" id="PS51198"/>
    </source>
</evidence>
<evidence type="ECO:0000313" key="9">
    <source>
        <dbReference type="Proteomes" id="UP000638648"/>
    </source>
</evidence>
<name>A0A927RMB2_9ACTN</name>
<organism evidence="8 9">
    <name type="scientific">Actinopolymorpha pittospori</name>
    <dbReference type="NCBI Taxonomy" id="648752"/>
    <lineage>
        <taxon>Bacteria</taxon>
        <taxon>Bacillati</taxon>
        <taxon>Actinomycetota</taxon>
        <taxon>Actinomycetes</taxon>
        <taxon>Propionibacteriales</taxon>
        <taxon>Actinopolymorphaceae</taxon>
        <taxon>Actinopolymorpha</taxon>
    </lineage>
</organism>
<comment type="caution">
    <text evidence="8">The sequence shown here is derived from an EMBL/GenBank/DDBJ whole genome shotgun (WGS) entry which is preliminary data.</text>
</comment>
<dbReference type="InterPro" id="IPR000212">
    <property type="entry name" value="DNA_helicase_UvrD/REP"/>
</dbReference>
<dbReference type="Pfam" id="PF13538">
    <property type="entry name" value="UvrD_C_2"/>
    <property type="match status" value="1"/>
</dbReference>
<keyword evidence="3 5" id="KW-0347">Helicase</keyword>
<dbReference type="AlphaFoldDB" id="A0A927RMB2"/>
<protein>
    <submittedName>
        <fullName evidence="8">DNA helicase IV</fullName>
    </submittedName>
</protein>
<feature type="domain" description="UvrD-like helicase ATP-binding" evidence="7">
    <location>
        <begin position="134"/>
        <end position="558"/>
    </location>
</feature>
<dbReference type="SUPFAM" id="SSF52540">
    <property type="entry name" value="P-loop containing nucleoside triphosphate hydrolases"/>
    <property type="match status" value="1"/>
</dbReference>
<evidence type="ECO:0000256" key="6">
    <source>
        <dbReference type="SAM" id="MobiDB-lite"/>
    </source>
</evidence>
<dbReference type="GO" id="GO:0000725">
    <property type="term" value="P:recombinational repair"/>
    <property type="evidence" value="ECO:0007669"/>
    <property type="project" value="TreeGrafter"/>
</dbReference>
<dbReference type="EMBL" id="JADBEM010000001">
    <property type="protein sequence ID" value="MBE1608748.1"/>
    <property type="molecule type" value="Genomic_DNA"/>
</dbReference>
<feature type="region of interest" description="Disordered" evidence="6">
    <location>
        <begin position="613"/>
        <end position="643"/>
    </location>
</feature>
<accession>A0A927RMB2</accession>
<keyword evidence="1 5" id="KW-0547">Nucleotide-binding</keyword>
<keyword evidence="2 5" id="KW-0378">Hydrolase</keyword>
<dbReference type="InterPro" id="IPR027785">
    <property type="entry name" value="UvrD-like_helicase_C"/>
</dbReference>
<evidence type="ECO:0000256" key="1">
    <source>
        <dbReference type="ARBA" id="ARBA00022741"/>
    </source>
</evidence>
<dbReference type="GO" id="GO:0043138">
    <property type="term" value="F:3'-5' DNA helicase activity"/>
    <property type="evidence" value="ECO:0007669"/>
    <property type="project" value="TreeGrafter"/>
</dbReference>
<evidence type="ECO:0000256" key="4">
    <source>
        <dbReference type="ARBA" id="ARBA00022840"/>
    </source>
</evidence>